<organism evidence="2 3">
    <name type="scientific">Microterricola viridarii</name>
    <dbReference type="NCBI Taxonomy" id="412690"/>
    <lineage>
        <taxon>Bacteria</taxon>
        <taxon>Bacillati</taxon>
        <taxon>Actinomycetota</taxon>
        <taxon>Actinomycetes</taxon>
        <taxon>Micrococcales</taxon>
        <taxon>Microbacteriaceae</taxon>
        <taxon>Microterricola</taxon>
    </lineage>
</organism>
<gene>
    <name evidence="2" type="ORF">SAMN04489834_3051</name>
</gene>
<keyword evidence="3" id="KW-1185">Reference proteome</keyword>
<protein>
    <submittedName>
        <fullName evidence="2">Uncharacterized protein</fullName>
    </submittedName>
</protein>
<dbReference type="RefSeq" id="WP_156786381.1">
    <property type="nucleotide sequence ID" value="NZ_LT629742.1"/>
</dbReference>
<evidence type="ECO:0000313" key="3">
    <source>
        <dbReference type="Proteomes" id="UP000181956"/>
    </source>
</evidence>
<name>A0A1H1YDB4_9MICO</name>
<dbReference type="Proteomes" id="UP000181956">
    <property type="component" value="Chromosome I"/>
</dbReference>
<dbReference type="AlphaFoldDB" id="A0A1H1YDB4"/>
<evidence type="ECO:0000256" key="1">
    <source>
        <dbReference type="SAM" id="MobiDB-lite"/>
    </source>
</evidence>
<evidence type="ECO:0000313" key="2">
    <source>
        <dbReference type="EMBL" id="SDT19508.1"/>
    </source>
</evidence>
<feature type="region of interest" description="Disordered" evidence="1">
    <location>
        <begin position="33"/>
        <end position="58"/>
    </location>
</feature>
<dbReference type="EMBL" id="LT629742">
    <property type="protein sequence ID" value="SDT19508.1"/>
    <property type="molecule type" value="Genomic_DNA"/>
</dbReference>
<dbReference type="STRING" id="412690.SAMN04489834_3051"/>
<sequence length="58" mass="5670">MTAPLKIGLYVAGLVALFFASFLAAQLLAPAGAGAPTEQPTMTHSAGIGQPAASGRAS</sequence>
<proteinExistence type="predicted"/>
<reference evidence="3" key="1">
    <citation type="submission" date="2016-10" db="EMBL/GenBank/DDBJ databases">
        <authorList>
            <person name="Varghese N."/>
            <person name="Submissions S."/>
        </authorList>
    </citation>
    <scope>NUCLEOTIDE SEQUENCE [LARGE SCALE GENOMIC DNA]</scope>
    <source>
        <strain evidence="3">DSM 21772</strain>
    </source>
</reference>
<accession>A0A1H1YDB4</accession>